<evidence type="ECO:0000256" key="16">
    <source>
        <dbReference type="ARBA" id="ARBA00023242"/>
    </source>
</evidence>
<dbReference type="RefSeq" id="XP_064770337.1">
    <property type="nucleotide sequence ID" value="XM_064913884.1"/>
</dbReference>
<evidence type="ECO:0000256" key="6">
    <source>
        <dbReference type="ARBA" id="ARBA00022454"/>
    </source>
</evidence>
<dbReference type="Gene3D" id="2.40.290.10">
    <property type="match status" value="1"/>
</dbReference>
<dbReference type="InterPro" id="IPR027388">
    <property type="entry name" value="Ku70_bridge/pillars_dom_sf"/>
</dbReference>
<keyword evidence="9" id="KW-0378">Hydrolase</keyword>
<protein>
    <recommendedName>
        <fullName evidence="5">ATP-dependent DNA helicase II subunit 1</fullName>
        <ecNumber evidence="4">3.6.4.12</ecNumber>
    </recommendedName>
    <alternativeName>
        <fullName evidence="17">ATP-dependent DNA helicase II subunit Ku70</fullName>
    </alternativeName>
</protein>
<evidence type="ECO:0000259" key="18">
    <source>
        <dbReference type="SMART" id="SM00559"/>
    </source>
</evidence>
<evidence type="ECO:0000256" key="14">
    <source>
        <dbReference type="ARBA" id="ARBA00023172"/>
    </source>
</evidence>
<dbReference type="PANTHER" id="PTHR12604">
    <property type="entry name" value="KU AUTOANTIGEN DNA HELICASE"/>
    <property type="match status" value="1"/>
</dbReference>
<evidence type="ECO:0000256" key="12">
    <source>
        <dbReference type="ARBA" id="ARBA00022895"/>
    </source>
</evidence>
<evidence type="ECO:0000256" key="1">
    <source>
        <dbReference type="ARBA" id="ARBA00004123"/>
    </source>
</evidence>
<keyword evidence="20" id="KW-1185">Reference proteome</keyword>
<keyword evidence="10" id="KW-0347">Helicase</keyword>
<gene>
    <name evidence="19" type="ORF">BZA70DRAFT_286666</name>
</gene>
<evidence type="ECO:0000256" key="9">
    <source>
        <dbReference type="ARBA" id="ARBA00022801"/>
    </source>
</evidence>
<keyword evidence="8" id="KW-0227">DNA damage</keyword>
<keyword evidence="7" id="KW-0547">Nucleotide-binding</keyword>
<keyword evidence="13" id="KW-0238">DNA-binding</keyword>
<evidence type="ECO:0000256" key="10">
    <source>
        <dbReference type="ARBA" id="ARBA00022806"/>
    </source>
</evidence>
<dbReference type="PANTHER" id="PTHR12604:SF2">
    <property type="entry name" value="X-RAY REPAIR CROSS-COMPLEMENTING PROTEIN 6"/>
    <property type="match status" value="1"/>
</dbReference>
<dbReference type="InterPro" id="IPR036465">
    <property type="entry name" value="vWFA_dom_sf"/>
</dbReference>
<dbReference type="GeneID" id="90039396"/>
<name>A0ABR1FBS7_9ASCO</name>
<reference evidence="19 20" key="1">
    <citation type="submission" date="2024-03" db="EMBL/GenBank/DDBJ databases">
        <title>Genome-scale model development and genomic sequencing of the oleaginous clade Lipomyces.</title>
        <authorList>
            <consortium name="Lawrence Berkeley National Laboratory"/>
            <person name="Czajka J.J."/>
            <person name="Han Y."/>
            <person name="Kim J."/>
            <person name="Mondo S.J."/>
            <person name="Hofstad B.A."/>
            <person name="Robles A."/>
            <person name="Haridas S."/>
            <person name="Riley R."/>
            <person name="LaButti K."/>
            <person name="Pangilinan J."/>
            <person name="Andreopoulos W."/>
            <person name="Lipzen A."/>
            <person name="Yan J."/>
            <person name="Wang M."/>
            <person name="Ng V."/>
            <person name="Grigoriev I.V."/>
            <person name="Spatafora J.W."/>
            <person name="Magnuson J.K."/>
            <person name="Baker S.E."/>
            <person name="Pomraning K.R."/>
        </authorList>
    </citation>
    <scope>NUCLEOTIDE SEQUENCE [LARGE SCALE GENOMIC DNA]</scope>
    <source>
        <strain evidence="19 20">Phaff 52-87</strain>
    </source>
</reference>
<dbReference type="Pfam" id="PF03731">
    <property type="entry name" value="Ku_N"/>
    <property type="match status" value="1"/>
</dbReference>
<dbReference type="Pfam" id="PF02735">
    <property type="entry name" value="Ku"/>
    <property type="match status" value="1"/>
</dbReference>
<comment type="caution">
    <text evidence="19">The sequence shown here is derived from an EMBL/GenBank/DDBJ whole genome shotgun (WGS) entry which is preliminary data.</text>
</comment>
<evidence type="ECO:0000256" key="5">
    <source>
        <dbReference type="ARBA" id="ARBA00021796"/>
    </source>
</evidence>
<keyword evidence="16" id="KW-0539">Nucleus</keyword>
<dbReference type="CDD" id="cd00788">
    <property type="entry name" value="KU70"/>
    <property type="match status" value="1"/>
</dbReference>
<feature type="domain" description="Ku" evidence="18">
    <location>
        <begin position="347"/>
        <end position="496"/>
    </location>
</feature>
<dbReference type="InterPro" id="IPR006165">
    <property type="entry name" value="Ku70"/>
</dbReference>
<dbReference type="SMART" id="SM00559">
    <property type="entry name" value="Ku78"/>
    <property type="match status" value="1"/>
</dbReference>
<keyword evidence="14" id="KW-0233">DNA recombination</keyword>
<evidence type="ECO:0000256" key="2">
    <source>
        <dbReference type="ARBA" id="ARBA00004574"/>
    </source>
</evidence>
<dbReference type="PIRSF" id="PIRSF003033">
    <property type="entry name" value="Ku70"/>
    <property type="match status" value="1"/>
</dbReference>
<comment type="subcellular location">
    <subcellularLocation>
        <location evidence="2">Chromosome</location>
        <location evidence="2">Telomere</location>
    </subcellularLocation>
    <subcellularLocation>
        <location evidence="1">Nucleus</location>
    </subcellularLocation>
</comment>
<evidence type="ECO:0000256" key="17">
    <source>
        <dbReference type="ARBA" id="ARBA00031811"/>
    </source>
</evidence>
<dbReference type="SUPFAM" id="SSF100939">
    <property type="entry name" value="SPOC domain-like"/>
    <property type="match status" value="1"/>
</dbReference>
<dbReference type="SUPFAM" id="SSF53300">
    <property type="entry name" value="vWA-like"/>
    <property type="match status" value="1"/>
</dbReference>
<dbReference type="EC" id="3.6.4.12" evidence="4"/>
<dbReference type="InterPro" id="IPR047087">
    <property type="entry name" value="KU70_core_dom"/>
</dbReference>
<evidence type="ECO:0000256" key="13">
    <source>
        <dbReference type="ARBA" id="ARBA00023125"/>
    </source>
</evidence>
<keyword evidence="15" id="KW-0234">DNA repair</keyword>
<dbReference type="Gene3D" id="1.10.1600.10">
    <property type="match status" value="1"/>
</dbReference>
<dbReference type="InterPro" id="IPR016194">
    <property type="entry name" value="SPOC-like_C_dom_sf"/>
</dbReference>
<dbReference type="InterPro" id="IPR005161">
    <property type="entry name" value="Ku_N"/>
</dbReference>
<evidence type="ECO:0000256" key="3">
    <source>
        <dbReference type="ARBA" id="ARBA00005240"/>
    </source>
</evidence>
<dbReference type="Pfam" id="PF03730">
    <property type="entry name" value="Ku_C"/>
    <property type="match status" value="1"/>
</dbReference>
<evidence type="ECO:0000256" key="7">
    <source>
        <dbReference type="ARBA" id="ARBA00022741"/>
    </source>
</evidence>
<organism evidence="19 20">
    <name type="scientific">Myxozyma melibiosi</name>
    <dbReference type="NCBI Taxonomy" id="54550"/>
    <lineage>
        <taxon>Eukaryota</taxon>
        <taxon>Fungi</taxon>
        <taxon>Dikarya</taxon>
        <taxon>Ascomycota</taxon>
        <taxon>Saccharomycotina</taxon>
        <taxon>Lipomycetes</taxon>
        <taxon>Lipomycetales</taxon>
        <taxon>Lipomycetaceae</taxon>
        <taxon>Myxozyma</taxon>
    </lineage>
</organism>
<dbReference type="Gene3D" id="4.10.970.10">
    <property type="entry name" value="Ku70, bridge and pillars"/>
    <property type="match status" value="1"/>
</dbReference>
<evidence type="ECO:0000313" key="20">
    <source>
        <dbReference type="Proteomes" id="UP001498771"/>
    </source>
</evidence>
<dbReference type="EMBL" id="JBBJBU010000001">
    <property type="protein sequence ID" value="KAK7207304.1"/>
    <property type="molecule type" value="Genomic_DNA"/>
</dbReference>
<keyword evidence="12" id="KW-0779">Telomere</keyword>
<comment type="similarity">
    <text evidence="3">Belongs to the ku70 family.</text>
</comment>
<dbReference type="InterPro" id="IPR006164">
    <property type="entry name" value="DNA_bd_Ku70/Ku80"/>
</dbReference>
<dbReference type="InterPro" id="IPR005160">
    <property type="entry name" value="Ku_C"/>
</dbReference>
<evidence type="ECO:0000256" key="4">
    <source>
        <dbReference type="ARBA" id="ARBA00012551"/>
    </source>
</evidence>
<proteinExistence type="inferred from homology"/>
<evidence type="ECO:0000256" key="15">
    <source>
        <dbReference type="ARBA" id="ARBA00023204"/>
    </source>
</evidence>
<evidence type="ECO:0000256" key="11">
    <source>
        <dbReference type="ARBA" id="ARBA00022840"/>
    </source>
</evidence>
<dbReference type="Gene3D" id="3.40.50.410">
    <property type="entry name" value="von Willebrand factor, type A domain"/>
    <property type="match status" value="1"/>
</dbReference>
<keyword evidence="11" id="KW-0067">ATP-binding</keyword>
<evidence type="ECO:0000313" key="19">
    <source>
        <dbReference type="EMBL" id="KAK7207304.1"/>
    </source>
</evidence>
<accession>A0ABR1FBS7</accession>
<keyword evidence="6" id="KW-0158">Chromosome</keyword>
<evidence type="ECO:0000256" key="8">
    <source>
        <dbReference type="ARBA" id="ARBA00022763"/>
    </source>
</evidence>
<dbReference type="Proteomes" id="UP001498771">
    <property type="component" value="Unassembled WGS sequence"/>
</dbReference>
<sequence>MDSETAFEGSFEFDVDPLVEPNYTNLKSAILFCVEVSKSMLMELERGPHDSEEDAPPTPLRRALAAAYNILQERIISDPSDAIGIMLFGTEYSDDARYPGISMLMDLDVPDIAGMKRLKDVLEYDEDFLDLAKPASEPPSIRDVLFYAGHKFYSKNEKFAYRRMFLMTNTDLPPAHSPQDRIAARTRASDLLETGIQIEPFFLSSPPKLIFDSSKFYEDILFLMPLKSRLGGDQSSLKRPRAEVSEASMQPLLTTDRLILESQLKSRQAPQRALFSIPMEIVEGKRLVINVKGYALFRRQSVLRTEFVYKCDDDVTRIARSKRKPVGEDFFSDDEDEKNKKKKADDATVTKPSSVKRGFLFGGEIISFTDEELTQLREFGEIGIKIIGFKSANLLPINMTSRPSYFLYPSEEDYVGSIRTFAALHKIMLEQNQMAVAWARLTANSSPMLCNIVAADEIVATVNGRREQVQAPGMHVIRMPFVDDVRDKPYNARYYPSSSVTTAIASEIINKLTLKSGYDPSRYKNPILQRHYRILQAKALEEPFGEEEEAEMAKEDKTVPMYNSIHNKVGRLSKEWKRLVEEEMDRRELED</sequence>